<gene>
    <name evidence="1" type="ORF">BCR32DRAFT_148192</name>
</gene>
<dbReference type="Proteomes" id="UP000193944">
    <property type="component" value="Unassembled WGS sequence"/>
</dbReference>
<protein>
    <submittedName>
        <fullName evidence="1">Uncharacterized protein</fullName>
    </submittedName>
</protein>
<comment type="caution">
    <text evidence="1">The sequence shown here is derived from an EMBL/GenBank/DDBJ whole genome shotgun (WGS) entry which is preliminary data.</text>
</comment>
<reference evidence="1 2" key="2">
    <citation type="submission" date="2016-08" db="EMBL/GenBank/DDBJ databases">
        <title>Pervasive Adenine N6-methylation of Active Genes in Fungi.</title>
        <authorList>
            <consortium name="DOE Joint Genome Institute"/>
            <person name="Mondo S.J."/>
            <person name="Dannebaum R.O."/>
            <person name="Kuo R.C."/>
            <person name="Labutti K."/>
            <person name="Haridas S."/>
            <person name="Kuo A."/>
            <person name="Salamov A."/>
            <person name="Ahrendt S.R."/>
            <person name="Lipzen A."/>
            <person name="Sullivan W."/>
            <person name="Andreopoulos W.B."/>
            <person name="Clum A."/>
            <person name="Lindquist E."/>
            <person name="Daum C."/>
            <person name="Ramamoorthy G.K."/>
            <person name="Gryganskyi A."/>
            <person name="Culley D."/>
            <person name="Magnuson J.K."/>
            <person name="James T.Y."/>
            <person name="O'Malley M.A."/>
            <person name="Stajich J.E."/>
            <person name="Spatafora J.W."/>
            <person name="Visel A."/>
            <person name="Grigoriev I.V."/>
        </authorList>
    </citation>
    <scope>NUCLEOTIDE SEQUENCE [LARGE SCALE GENOMIC DNA]</scope>
    <source>
        <strain evidence="1 2">S4</strain>
    </source>
</reference>
<dbReference type="EMBL" id="MCFG01000071">
    <property type="protein sequence ID" value="ORX83525.1"/>
    <property type="molecule type" value="Genomic_DNA"/>
</dbReference>
<proteinExistence type="predicted"/>
<name>A0A1Y1XCS5_9FUNG</name>
<keyword evidence="2" id="KW-1185">Reference proteome</keyword>
<reference evidence="1 2" key="1">
    <citation type="submission" date="2016-08" db="EMBL/GenBank/DDBJ databases">
        <title>A Parts List for Fungal Cellulosomes Revealed by Comparative Genomics.</title>
        <authorList>
            <consortium name="DOE Joint Genome Institute"/>
            <person name="Haitjema C.H."/>
            <person name="Gilmore S.P."/>
            <person name="Henske J.K."/>
            <person name="Solomon K.V."/>
            <person name="De Groot R."/>
            <person name="Kuo A."/>
            <person name="Mondo S.J."/>
            <person name="Salamov A.A."/>
            <person name="Labutti K."/>
            <person name="Zhao Z."/>
            <person name="Chiniquy J."/>
            <person name="Barry K."/>
            <person name="Brewer H.M."/>
            <person name="Purvine S.O."/>
            <person name="Wright A.T."/>
            <person name="Boxma B."/>
            <person name="Van Alen T."/>
            <person name="Hackstein J.H."/>
            <person name="Baker S.E."/>
            <person name="Grigoriev I.V."/>
            <person name="O'Malley M.A."/>
        </authorList>
    </citation>
    <scope>NUCLEOTIDE SEQUENCE [LARGE SCALE GENOMIC DNA]</scope>
    <source>
        <strain evidence="1 2">S4</strain>
    </source>
</reference>
<evidence type="ECO:0000313" key="1">
    <source>
        <dbReference type="EMBL" id="ORX83525.1"/>
    </source>
</evidence>
<organism evidence="1 2">
    <name type="scientific">Anaeromyces robustus</name>
    <dbReference type="NCBI Taxonomy" id="1754192"/>
    <lineage>
        <taxon>Eukaryota</taxon>
        <taxon>Fungi</taxon>
        <taxon>Fungi incertae sedis</taxon>
        <taxon>Chytridiomycota</taxon>
        <taxon>Chytridiomycota incertae sedis</taxon>
        <taxon>Neocallimastigomycetes</taxon>
        <taxon>Neocallimastigales</taxon>
        <taxon>Neocallimastigaceae</taxon>
        <taxon>Anaeromyces</taxon>
    </lineage>
</organism>
<accession>A0A1Y1XCS5</accession>
<evidence type="ECO:0000313" key="2">
    <source>
        <dbReference type="Proteomes" id="UP000193944"/>
    </source>
</evidence>
<sequence>MIKKILSKLVSVNETLGETKNTEAYEANVNLVNEKLNESINSLNKTKDLLKDIEQHQLASNIKNLIDLIEEKKNIINENGKKVYAFKVRMDKVEDEKKAVLNNELLKIQDGFNKTINLIDAKIEAIVNTQIL</sequence>
<dbReference type="STRING" id="1754192.A0A1Y1XCS5"/>
<dbReference type="AlphaFoldDB" id="A0A1Y1XCS5"/>